<comment type="caution">
    <text evidence="2">The sequence shown here is derived from an EMBL/GenBank/DDBJ whole genome shotgun (WGS) entry which is preliminary data.</text>
</comment>
<keyword evidence="3" id="KW-1185">Reference proteome</keyword>
<gene>
    <name evidence="2" type="ORF">CPB84DRAFT_1845196</name>
</gene>
<dbReference type="EMBL" id="JADNYJ010000024">
    <property type="protein sequence ID" value="KAF8905119.1"/>
    <property type="molecule type" value="Genomic_DNA"/>
</dbReference>
<dbReference type="AlphaFoldDB" id="A0A9P5NTW9"/>
<evidence type="ECO:0000313" key="3">
    <source>
        <dbReference type="Proteomes" id="UP000724874"/>
    </source>
</evidence>
<organism evidence="2 3">
    <name type="scientific">Gymnopilus junonius</name>
    <name type="common">Spectacular rustgill mushroom</name>
    <name type="synonym">Gymnopilus spectabilis subsp. junonius</name>
    <dbReference type="NCBI Taxonomy" id="109634"/>
    <lineage>
        <taxon>Eukaryota</taxon>
        <taxon>Fungi</taxon>
        <taxon>Dikarya</taxon>
        <taxon>Basidiomycota</taxon>
        <taxon>Agaricomycotina</taxon>
        <taxon>Agaricomycetes</taxon>
        <taxon>Agaricomycetidae</taxon>
        <taxon>Agaricales</taxon>
        <taxon>Agaricineae</taxon>
        <taxon>Hymenogastraceae</taxon>
        <taxon>Gymnopilus</taxon>
    </lineage>
</organism>
<proteinExistence type="predicted"/>
<name>A0A9P5NTW9_GYMJU</name>
<feature type="region of interest" description="Disordered" evidence="1">
    <location>
        <begin position="105"/>
        <end position="137"/>
    </location>
</feature>
<accession>A0A9P5NTW9</accession>
<protein>
    <submittedName>
        <fullName evidence="2">Uncharacterized protein</fullName>
    </submittedName>
</protein>
<dbReference type="Proteomes" id="UP000724874">
    <property type="component" value="Unassembled WGS sequence"/>
</dbReference>
<evidence type="ECO:0000256" key="1">
    <source>
        <dbReference type="SAM" id="MobiDB-lite"/>
    </source>
</evidence>
<reference evidence="2" key="1">
    <citation type="submission" date="2020-11" db="EMBL/GenBank/DDBJ databases">
        <authorList>
            <consortium name="DOE Joint Genome Institute"/>
            <person name="Ahrendt S."/>
            <person name="Riley R."/>
            <person name="Andreopoulos W."/>
            <person name="LaButti K."/>
            <person name="Pangilinan J."/>
            <person name="Ruiz-duenas F.J."/>
            <person name="Barrasa J.M."/>
            <person name="Sanchez-Garcia M."/>
            <person name="Camarero S."/>
            <person name="Miyauchi S."/>
            <person name="Serrano A."/>
            <person name="Linde D."/>
            <person name="Babiker R."/>
            <person name="Drula E."/>
            <person name="Ayuso-Fernandez I."/>
            <person name="Pacheco R."/>
            <person name="Padilla G."/>
            <person name="Ferreira P."/>
            <person name="Barriuso J."/>
            <person name="Kellner H."/>
            <person name="Castanera R."/>
            <person name="Alfaro M."/>
            <person name="Ramirez L."/>
            <person name="Pisabarro A.G."/>
            <person name="Kuo A."/>
            <person name="Tritt A."/>
            <person name="Lipzen A."/>
            <person name="He G."/>
            <person name="Yan M."/>
            <person name="Ng V."/>
            <person name="Cullen D."/>
            <person name="Martin F."/>
            <person name="Rosso M.-N."/>
            <person name="Henrissat B."/>
            <person name="Hibbett D."/>
            <person name="Martinez A.T."/>
            <person name="Grigoriev I.V."/>
        </authorList>
    </citation>
    <scope>NUCLEOTIDE SEQUENCE</scope>
    <source>
        <strain evidence="2">AH 44721</strain>
    </source>
</reference>
<feature type="compositionally biased region" description="Polar residues" evidence="1">
    <location>
        <begin position="118"/>
        <end position="129"/>
    </location>
</feature>
<sequence>MALDAPEHFVGSRVRNCSMSLQLARSHEQSARHRRAVECYISKMNVTNQAILTQSPSGVDPTPLTHSPGTLFMNPDTVTAPMPRAYAIKQSDRKDAVVTPSLVSQWGLDSGNEGHPSPVTTSSQQTKATGKTKKDEAKDNESFWVGFGGFLRKKRAAVTGVQGGYASILRDTIQADNVRFKGISATLSSDSVMTLNSDPNEMVANTSCLIVAAL</sequence>
<evidence type="ECO:0000313" key="2">
    <source>
        <dbReference type="EMBL" id="KAF8905119.1"/>
    </source>
</evidence>